<keyword evidence="3" id="KW-1185">Reference proteome</keyword>
<feature type="region of interest" description="Disordered" evidence="1">
    <location>
        <begin position="50"/>
        <end position="74"/>
    </location>
</feature>
<evidence type="ECO:0000256" key="1">
    <source>
        <dbReference type="SAM" id="MobiDB-lite"/>
    </source>
</evidence>
<name>A0AAW0P747_9GOBI</name>
<reference evidence="3" key="1">
    <citation type="submission" date="2024-04" db="EMBL/GenBank/DDBJ databases">
        <title>Salinicola lusitanus LLJ914,a marine bacterium isolated from the Okinawa Trough.</title>
        <authorList>
            <person name="Li J."/>
        </authorList>
    </citation>
    <scope>NUCLEOTIDE SEQUENCE [LARGE SCALE GENOMIC DNA]</scope>
</reference>
<organism evidence="2 3">
    <name type="scientific">Mugilogobius chulae</name>
    <name type="common">yellowstripe goby</name>
    <dbReference type="NCBI Taxonomy" id="88201"/>
    <lineage>
        <taxon>Eukaryota</taxon>
        <taxon>Metazoa</taxon>
        <taxon>Chordata</taxon>
        <taxon>Craniata</taxon>
        <taxon>Vertebrata</taxon>
        <taxon>Euteleostomi</taxon>
        <taxon>Actinopterygii</taxon>
        <taxon>Neopterygii</taxon>
        <taxon>Teleostei</taxon>
        <taxon>Neoteleostei</taxon>
        <taxon>Acanthomorphata</taxon>
        <taxon>Gobiaria</taxon>
        <taxon>Gobiiformes</taxon>
        <taxon>Gobioidei</taxon>
        <taxon>Gobiidae</taxon>
        <taxon>Gobionellinae</taxon>
        <taxon>Mugilogobius</taxon>
    </lineage>
</organism>
<proteinExistence type="predicted"/>
<dbReference type="AlphaFoldDB" id="A0AAW0P747"/>
<dbReference type="Proteomes" id="UP001460270">
    <property type="component" value="Unassembled WGS sequence"/>
</dbReference>
<sequence length="195" mass="20659">MPAGLSSTRDRTLDQQCTVSRPGLAMIAGALAVEMMVSILQHSEGGYAVASSSDDRMNEPPTSLGLVPHQSTRDRTLDQQCTVSRPGLAMIAGALAVEMMVSILQHSEGGYAVASSSDDRMNEPPTSLGLVPHQAQTEKRRSVGSAAVETSSVQYFHTLSVSSSPFTSSSSSSSSSPPESAEERGKQRLMMPWQS</sequence>
<feature type="region of interest" description="Disordered" evidence="1">
    <location>
        <begin position="161"/>
        <end position="195"/>
    </location>
</feature>
<evidence type="ECO:0000313" key="3">
    <source>
        <dbReference type="Proteomes" id="UP001460270"/>
    </source>
</evidence>
<dbReference type="Gene3D" id="3.40.50.720">
    <property type="entry name" value="NAD(P)-binding Rossmann-like Domain"/>
    <property type="match status" value="2"/>
</dbReference>
<feature type="compositionally biased region" description="Low complexity" evidence="1">
    <location>
        <begin position="161"/>
        <end position="179"/>
    </location>
</feature>
<feature type="region of interest" description="Disordered" evidence="1">
    <location>
        <begin position="114"/>
        <end position="146"/>
    </location>
</feature>
<comment type="caution">
    <text evidence="2">The sequence shown here is derived from an EMBL/GenBank/DDBJ whole genome shotgun (WGS) entry which is preliminary data.</text>
</comment>
<evidence type="ECO:0000313" key="2">
    <source>
        <dbReference type="EMBL" id="KAK7915919.1"/>
    </source>
</evidence>
<gene>
    <name evidence="2" type="ORF">WMY93_011680</name>
</gene>
<accession>A0AAW0P747</accession>
<protein>
    <submittedName>
        <fullName evidence="2">Uncharacterized protein</fullName>
    </submittedName>
</protein>
<dbReference type="EMBL" id="JBBPFD010000008">
    <property type="protein sequence ID" value="KAK7915919.1"/>
    <property type="molecule type" value="Genomic_DNA"/>
</dbReference>